<gene>
    <name evidence="7" type="ORF">R70211_00803</name>
</gene>
<dbReference type="PROSITE" id="PS51257">
    <property type="entry name" value="PROKAR_LIPOPROTEIN"/>
    <property type="match status" value="1"/>
</dbReference>
<feature type="transmembrane region" description="Helical" evidence="6">
    <location>
        <begin position="247"/>
        <end position="267"/>
    </location>
</feature>
<dbReference type="InterPro" id="IPR001851">
    <property type="entry name" value="ABC_transp_permease"/>
</dbReference>
<sequence>MPGRKLRLSLPGRAWTAVLTTTFAGSVLGLALSCILLVVAGYRVGPALSALLDGAFGGSQECIDTLVNATPLFMTALATLVAYRARIWTVGQEGQLVLGAIFCYGASLLCAGFPQPLAWILPLLAGALGGAAWSLPPAFARVKWSVNEIVSTMMLNYVAVFLLMYLLGHLWSESSATYVQSSLVNDRVHLPQFNAEGTLNAGIIVAIGLAIAVSVMLHRSTFGFELRSFGFNPRTSLFKGINPATTCIKVFAISGAISGVCGAVQILGSDWRLTLTIASGVGYSGIMVAMLGRLSPVGAMLAALFFGALNTGSAAMQLEAGVPSTIARAMQAILLICFLLTEAVGQTYLARRGSDA</sequence>
<feature type="transmembrane region" description="Helical" evidence="6">
    <location>
        <begin position="95"/>
        <end position="114"/>
    </location>
</feature>
<feature type="transmembrane region" description="Helical" evidence="6">
    <location>
        <begin position="65"/>
        <end position="83"/>
    </location>
</feature>
<feature type="transmembrane region" description="Helical" evidence="6">
    <location>
        <begin position="120"/>
        <end position="142"/>
    </location>
</feature>
<keyword evidence="8" id="KW-1185">Reference proteome</keyword>
<comment type="subcellular location">
    <subcellularLocation>
        <location evidence="1">Cell membrane</location>
        <topology evidence="1">Multi-pass membrane protein</topology>
    </subcellularLocation>
</comment>
<evidence type="ECO:0000256" key="2">
    <source>
        <dbReference type="ARBA" id="ARBA00022475"/>
    </source>
</evidence>
<keyword evidence="3 6" id="KW-0812">Transmembrane</keyword>
<dbReference type="GO" id="GO:0005886">
    <property type="term" value="C:plasma membrane"/>
    <property type="evidence" value="ECO:0007669"/>
    <property type="project" value="UniProtKB-SubCell"/>
</dbReference>
<feature type="transmembrane region" description="Helical" evidence="6">
    <location>
        <begin position="199"/>
        <end position="217"/>
    </location>
</feature>
<evidence type="ECO:0000313" key="8">
    <source>
        <dbReference type="Proteomes" id="UP000675121"/>
    </source>
</evidence>
<keyword evidence="2" id="KW-1003">Cell membrane</keyword>
<dbReference type="PANTHER" id="PTHR47089">
    <property type="entry name" value="ABC TRANSPORTER, PERMEASE PROTEIN"/>
    <property type="match status" value="1"/>
</dbReference>
<dbReference type="Pfam" id="PF02653">
    <property type="entry name" value="BPD_transp_2"/>
    <property type="match status" value="1"/>
</dbReference>
<organism evidence="7 8">
    <name type="scientific">Paraburkholderia domus</name>
    <dbReference type="NCBI Taxonomy" id="2793075"/>
    <lineage>
        <taxon>Bacteria</taxon>
        <taxon>Pseudomonadati</taxon>
        <taxon>Pseudomonadota</taxon>
        <taxon>Betaproteobacteria</taxon>
        <taxon>Burkholderiales</taxon>
        <taxon>Burkholderiaceae</taxon>
        <taxon>Paraburkholderia</taxon>
    </lineage>
</organism>
<keyword evidence="4 6" id="KW-1133">Transmembrane helix</keyword>
<feature type="transmembrane region" description="Helical" evidence="6">
    <location>
        <begin position="12"/>
        <end position="45"/>
    </location>
</feature>
<proteinExistence type="predicted"/>
<name>A0A9N8MKD2_9BURK</name>
<reference evidence="7" key="1">
    <citation type="submission" date="2021-02" db="EMBL/GenBank/DDBJ databases">
        <authorList>
            <person name="Vanwijnsberghe S."/>
        </authorList>
    </citation>
    <scope>NUCLEOTIDE SEQUENCE</scope>
    <source>
        <strain evidence="7">R-70211</strain>
    </source>
</reference>
<dbReference type="CDD" id="cd06580">
    <property type="entry name" value="TM_PBP1_transp_TpRbsC_like"/>
    <property type="match status" value="1"/>
</dbReference>
<evidence type="ECO:0000256" key="4">
    <source>
        <dbReference type="ARBA" id="ARBA00022989"/>
    </source>
</evidence>
<evidence type="ECO:0000256" key="5">
    <source>
        <dbReference type="ARBA" id="ARBA00023136"/>
    </source>
</evidence>
<feature type="transmembrane region" description="Helical" evidence="6">
    <location>
        <begin position="154"/>
        <end position="172"/>
    </location>
</feature>
<dbReference type="AlphaFoldDB" id="A0A9N8MKD2"/>
<keyword evidence="5 6" id="KW-0472">Membrane</keyword>
<dbReference type="PANTHER" id="PTHR47089:SF1">
    <property type="entry name" value="GUANOSINE ABC TRANSPORTER PERMEASE PROTEIN NUPP"/>
    <property type="match status" value="1"/>
</dbReference>
<evidence type="ECO:0008006" key="9">
    <source>
        <dbReference type="Google" id="ProtNLM"/>
    </source>
</evidence>
<evidence type="ECO:0000256" key="3">
    <source>
        <dbReference type="ARBA" id="ARBA00022692"/>
    </source>
</evidence>
<protein>
    <recommendedName>
        <fullName evidence="9">ABC transporter permease</fullName>
    </recommendedName>
</protein>
<comment type="caution">
    <text evidence="7">The sequence shown here is derived from an EMBL/GenBank/DDBJ whole genome shotgun (WGS) entry which is preliminary data.</text>
</comment>
<dbReference type="RefSeq" id="WP_268961912.1">
    <property type="nucleotide sequence ID" value="NZ_CAJNAS010000002.1"/>
</dbReference>
<feature type="transmembrane region" description="Helical" evidence="6">
    <location>
        <begin position="299"/>
        <end position="318"/>
    </location>
</feature>
<evidence type="ECO:0000256" key="6">
    <source>
        <dbReference type="SAM" id="Phobius"/>
    </source>
</evidence>
<evidence type="ECO:0000256" key="1">
    <source>
        <dbReference type="ARBA" id="ARBA00004651"/>
    </source>
</evidence>
<dbReference type="Proteomes" id="UP000675121">
    <property type="component" value="Unassembled WGS sequence"/>
</dbReference>
<dbReference type="GO" id="GO:0022857">
    <property type="term" value="F:transmembrane transporter activity"/>
    <property type="evidence" value="ECO:0007669"/>
    <property type="project" value="InterPro"/>
</dbReference>
<evidence type="ECO:0000313" key="7">
    <source>
        <dbReference type="EMBL" id="CAE6866005.1"/>
    </source>
</evidence>
<feature type="transmembrane region" description="Helical" evidence="6">
    <location>
        <begin position="330"/>
        <end position="350"/>
    </location>
</feature>
<dbReference type="EMBL" id="CAJNAS010000002">
    <property type="protein sequence ID" value="CAE6866005.1"/>
    <property type="molecule type" value="Genomic_DNA"/>
</dbReference>
<accession>A0A9N8MKD2</accession>